<dbReference type="AlphaFoldDB" id="A0A0V0S4W7"/>
<name>A0A0V0S4W7_9BILA</name>
<organism evidence="1 2">
    <name type="scientific">Trichinella nelsoni</name>
    <dbReference type="NCBI Taxonomy" id="6336"/>
    <lineage>
        <taxon>Eukaryota</taxon>
        <taxon>Metazoa</taxon>
        <taxon>Ecdysozoa</taxon>
        <taxon>Nematoda</taxon>
        <taxon>Enoplea</taxon>
        <taxon>Dorylaimia</taxon>
        <taxon>Trichinellida</taxon>
        <taxon>Trichinellidae</taxon>
        <taxon>Trichinella</taxon>
    </lineage>
</organism>
<evidence type="ECO:0000313" key="1">
    <source>
        <dbReference type="EMBL" id="KRX21806.1"/>
    </source>
</evidence>
<gene>
    <name evidence="1" type="ORF">T07_6621</name>
</gene>
<sequence>MTQLPCENTKTYGDKLFSVIDVIPHGMPVTLKFEQYPPCAEENKTENKLSKHFINPFENIIFYRCFRQKRYWGNFLNATAFVARHFVRPAYKSVTKWLKAEDMTSTFQSKQPITMNNPEESFHKKWLFAQTTNNYTKIPNYLLPSEIVDDDAKASMKVISCLKLSAFPDVHLMSMVWKI</sequence>
<accession>A0A0V0S4W7</accession>
<reference evidence="1 2" key="1">
    <citation type="submission" date="2015-01" db="EMBL/GenBank/DDBJ databases">
        <title>Evolution of Trichinella species and genotypes.</title>
        <authorList>
            <person name="Korhonen P.K."/>
            <person name="Edoardo P."/>
            <person name="Giuseppe L.R."/>
            <person name="Gasser R.B."/>
        </authorList>
    </citation>
    <scope>NUCLEOTIDE SEQUENCE [LARGE SCALE GENOMIC DNA]</scope>
    <source>
        <strain evidence="1">ISS37</strain>
    </source>
</reference>
<evidence type="ECO:0000313" key="2">
    <source>
        <dbReference type="Proteomes" id="UP000054630"/>
    </source>
</evidence>
<protein>
    <submittedName>
        <fullName evidence="1">Uncharacterized protein</fullName>
    </submittedName>
</protein>
<keyword evidence="2" id="KW-1185">Reference proteome</keyword>
<proteinExistence type="predicted"/>
<dbReference type="Proteomes" id="UP000054630">
    <property type="component" value="Unassembled WGS sequence"/>
</dbReference>
<dbReference type="OrthoDB" id="5916821at2759"/>
<dbReference type="EMBL" id="JYDL01000036">
    <property type="protein sequence ID" value="KRX21806.1"/>
    <property type="molecule type" value="Genomic_DNA"/>
</dbReference>
<comment type="caution">
    <text evidence="1">The sequence shown here is derived from an EMBL/GenBank/DDBJ whole genome shotgun (WGS) entry which is preliminary data.</text>
</comment>